<gene>
    <name evidence="1" type="ORF">CLV25_12514</name>
</gene>
<accession>A0A4R2E2F5</accession>
<evidence type="ECO:0000313" key="1">
    <source>
        <dbReference type="EMBL" id="TCN61631.1"/>
    </source>
</evidence>
<keyword evidence="2" id="KW-1185">Reference proteome</keyword>
<dbReference type="RefSeq" id="WP_165877114.1">
    <property type="nucleotide sequence ID" value="NZ_SLWB01000025.1"/>
</dbReference>
<evidence type="ECO:0000313" key="2">
    <source>
        <dbReference type="Proteomes" id="UP000294830"/>
    </source>
</evidence>
<organism evidence="1 2">
    <name type="scientific">Acetobacteroides hydrogenigenes</name>
    <dbReference type="NCBI Taxonomy" id="979970"/>
    <lineage>
        <taxon>Bacteria</taxon>
        <taxon>Pseudomonadati</taxon>
        <taxon>Bacteroidota</taxon>
        <taxon>Bacteroidia</taxon>
        <taxon>Bacteroidales</taxon>
        <taxon>Rikenellaceae</taxon>
        <taxon>Acetobacteroides</taxon>
    </lineage>
</organism>
<name>A0A4R2E2F5_9BACT</name>
<dbReference type="EMBL" id="SLWB01000025">
    <property type="protein sequence ID" value="TCN61631.1"/>
    <property type="molecule type" value="Genomic_DNA"/>
</dbReference>
<dbReference type="Proteomes" id="UP000294830">
    <property type="component" value="Unassembled WGS sequence"/>
</dbReference>
<protein>
    <submittedName>
        <fullName evidence="1">Uncharacterized protein</fullName>
    </submittedName>
</protein>
<comment type="caution">
    <text evidence="1">The sequence shown here is derived from an EMBL/GenBank/DDBJ whole genome shotgun (WGS) entry which is preliminary data.</text>
</comment>
<dbReference type="AlphaFoldDB" id="A0A4R2E2F5"/>
<proteinExistence type="predicted"/>
<sequence length="47" mass="5557">MYLHFHTSILYLYFIVETTMQAWQINTFNPNNPNANNPNLIKPSTPF</sequence>
<reference evidence="1 2" key="1">
    <citation type="submission" date="2019-03" db="EMBL/GenBank/DDBJ databases">
        <title>Genomic Encyclopedia of Archaeal and Bacterial Type Strains, Phase II (KMG-II): from individual species to whole genera.</title>
        <authorList>
            <person name="Goeker M."/>
        </authorList>
    </citation>
    <scope>NUCLEOTIDE SEQUENCE [LARGE SCALE GENOMIC DNA]</scope>
    <source>
        <strain evidence="1 2">RL-C</strain>
    </source>
</reference>